<feature type="region of interest" description="Disordered" evidence="1">
    <location>
        <begin position="221"/>
        <end position="244"/>
    </location>
</feature>
<feature type="region of interest" description="Disordered" evidence="1">
    <location>
        <begin position="93"/>
        <end position="115"/>
    </location>
</feature>
<evidence type="ECO:0000313" key="3">
    <source>
        <dbReference type="Proteomes" id="UP000789396"/>
    </source>
</evidence>
<protein>
    <submittedName>
        <fullName evidence="2">19772_t:CDS:1</fullName>
    </submittedName>
</protein>
<gene>
    <name evidence="2" type="ORF">RFULGI_LOCUS10390</name>
</gene>
<dbReference type="EMBL" id="CAJVPZ010020472">
    <property type="protein sequence ID" value="CAG8700570.1"/>
    <property type="molecule type" value="Genomic_DNA"/>
</dbReference>
<keyword evidence="3" id="KW-1185">Reference proteome</keyword>
<feature type="region of interest" description="Disordered" evidence="1">
    <location>
        <begin position="176"/>
        <end position="198"/>
    </location>
</feature>
<name>A0A9N9N3T5_9GLOM</name>
<evidence type="ECO:0000256" key="1">
    <source>
        <dbReference type="SAM" id="MobiDB-lite"/>
    </source>
</evidence>
<evidence type="ECO:0000313" key="2">
    <source>
        <dbReference type="EMBL" id="CAG8700570.1"/>
    </source>
</evidence>
<proteinExistence type="predicted"/>
<dbReference type="AlphaFoldDB" id="A0A9N9N3T5"/>
<dbReference type="OrthoDB" id="2429115at2759"/>
<reference evidence="2" key="1">
    <citation type="submission" date="2021-06" db="EMBL/GenBank/DDBJ databases">
        <authorList>
            <person name="Kallberg Y."/>
            <person name="Tangrot J."/>
            <person name="Rosling A."/>
        </authorList>
    </citation>
    <scope>NUCLEOTIDE SEQUENCE</scope>
    <source>
        <strain evidence="2">IN212</strain>
    </source>
</reference>
<feature type="non-terminal residue" evidence="2">
    <location>
        <position position="1"/>
    </location>
</feature>
<comment type="caution">
    <text evidence="2">The sequence shown here is derived from an EMBL/GenBank/DDBJ whole genome shotgun (WGS) entry which is preliminary data.</text>
</comment>
<sequence length="421" mass="47406">MSDLSDKIFNFLTTSPLKKITAFSVVYQAMEENPYIEQDILRNIVNDAVSLAKYKHSRDVRAQERLQAVSLQVKQIFGSVRALANRDILLLDSTPRSEDNKPGHPMPASTGFNSKDPEIGKEAVAEVQACLSKLPVSTVDVSSLPQQTDKQNSVNTKVIDNKVIENKEIDDFYPEEPVNPDHKENDVVPEVPASPRTSEEKKMDFFLDEVNKKRVGDEIRQCNREKKLQDNSRSPLNEKNEQEQGLRHELFAYIEGKGSATQSRDKAFDIEIPEFSLEAILKGSSEVTAQNVADLFRVAMKAYEDRIRDVKSTSIIDDQSARTMVYNEIKTLLPDITDVNLRQKMFRAKKIYVLFMGIGIDKIQVVSYSASAISSLNENQIHDIIKCFPQKADNTDESIGVTNCNAHVTEQTDSSKLSDTK</sequence>
<organism evidence="2 3">
    <name type="scientific">Racocetra fulgida</name>
    <dbReference type="NCBI Taxonomy" id="60492"/>
    <lineage>
        <taxon>Eukaryota</taxon>
        <taxon>Fungi</taxon>
        <taxon>Fungi incertae sedis</taxon>
        <taxon>Mucoromycota</taxon>
        <taxon>Glomeromycotina</taxon>
        <taxon>Glomeromycetes</taxon>
        <taxon>Diversisporales</taxon>
        <taxon>Gigasporaceae</taxon>
        <taxon>Racocetra</taxon>
    </lineage>
</organism>
<dbReference type="Proteomes" id="UP000789396">
    <property type="component" value="Unassembled WGS sequence"/>
</dbReference>
<accession>A0A9N9N3T5</accession>